<dbReference type="Proteomes" id="UP001558613">
    <property type="component" value="Unassembled WGS sequence"/>
</dbReference>
<gene>
    <name evidence="9" type="ORF">QQF64_024964</name>
</gene>
<protein>
    <recommendedName>
        <fullName evidence="6">Protein YIPF</fullName>
    </recommendedName>
</protein>
<keyword evidence="10" id="KW-1185">Reference proteome</keyword>
<evidence type="ECO:0000313" key="9">
    <source>
        <dbReference type="EMBL" id="KAL1278291.1"/>
    </source>
</evidence>
<feature type="transmembrane region" description="Helical" evidence="6">
    <location>
        <begin position="233"/>
        <end position="255"/>
    </location>
</feature>
<evidence type="ECO:0000256" key="5">
    <source>
        <dbReference type="ARBA" id="ARBA00023136"/>
    </source>
</evidence>
<feature type="transmembrane region" description="Helical" evidence="6">
    <location>
        <begin position="169"/>
        <end position="187"/>
    </location>
</feature>
<feature type="domain" description="Yip1" evidence="8">
    <location>
        <begin position="75"/>
        <end position="247"/>
    </location>
</feature>
<keyword evidence="4 6" id="KW-1133">Transmembrane helix</keyword>
<evidence type="ECO:0000256" key="3">
    <source>
        <dbReference type="ARBA" id="ARBA00022692"/>
    </source>
</evidence>
<organism evidence="9 10">
    <name type="scientific">Cirrhinus molitorella</name>
    <name type="common">mud carp</name>
    <dbReference type="NCBI Taxonomy" id="172907"/>
    <lineage>
        <taxon>Eukaryota</taxon>
        <taxon>Metazoa</taxon>
        <taxon>Chordata</taxon>
        <taxon>Craniata</taxon>
        <taxon>Vertebrata</taxon>
        <taxon>Euteleostomi</taxon>
        <taxon>Actinopterygii</taxon>
        <taxon>Neopterygii</taxon>
        <taxon>Teleostei</taxon>
        <taxon>Ostariophysi</taxon>
        <taxon>Cypriniformes</taxon>
        <taxon>Cyprinidae</taxon>
        <taxon>Labeoninae</taxon>
        <taxon>Labeonini</taxon>
        <taxon>Cirrhinus</taxon>
    </lineage>
</organism>
<sequence>MASPDDLKFQEFEEAADLLSSNPGASTLSISNPSAAAASSGDVRVDLSDDEDNQQENSELLGDTVQVLDRIKGSVMPLPGRNFVKHHIRNNPDLYGPFWICVTLVFSVAISGDLFTFLINMGDPGYHYRPQFNRVSIAAITVFLYAWLVPLGVWGFLTWRQSVERHISGYTFLETVCVYGYSLFIYIPTSILWTIPVYWLEWLLIAIAMVISGSVLVMTFWPAVRDDTKLTAFATMAVIVSLHALLAIGFKLYFFQTPTKTESSHFGQTTPASHLTTTNCRLSFPALRPPSEVLLGLAGSSGDALVVAMNLVSIYSTCPSLPHAYRQVLPPSGWLWSRRCVLDWVKGKKKQ</sequence>
<evidence type="ECO:0000256" key="2">
    <source>
        <dbReference type="ARBA" id="ARBA00010596"/>
    </source>
</evidence>
<evidence type="ECO:0000256" key="1">
    <source>
        <dbReference type="ARBA" id="ARBA00004257"/>
    </source>
</evidence>
<comment type="subcellular location">
    <subcellularLocation>
        <location evidence="6">Golgi apparatus membrane</location>
        <topology evidence="6">Multi-pass membrane protein</topology>
    </subcellularLocation>
    <subcellularLocation>
        <location evidence="1">Golgi apparatus</location>
        <location evidence="1">cis-Golgi network membrane</location>
        <topology evidence="1">Multi-pass membrane protein</topology>
    </subcellularLocation>
</comment>
<dbReference type="InterPro" id="IPR039765">
    <property type="entry name" value="Yip5/YIPF1/YIPF2"/>
</dbReference>
<dbReference type="PANTHER" id="PTHR12822">
    <property type="entry name" value="PROTEIN YIPF"/>
    <property type="match status" value="1"/>
</dbReference>
<dbReference type="PANTHER" id="PTHR12822:SF3">
    <property type="entry name" value="PROTEIN YIPF2"/>
    <property type="match status" value="1"/>
</dbReference>
<feature type="transmembrane region" description="Helical" evidence="6">
    <location>
        <begin position="135"/>
        <end position="157"/>
    </location>
</feature>
<evidence type="ECO:0000313" key="10">
    <source>
        <dbReference type="Proteomes" id="UP001558613"/>
    </source>
</evidence>
<evidence type="ECO:0000259" key="8">
    <source>
        <dbReference type="Pfam" id="PF04893"/>
    </source>
</evidence>
<dbReference type="InterPro" id="IPR006977">
    <property type="entry name" value="Yip1_dom"/>
</dbReference>
<accession>A0ABR3NMR7</accession>
<evidence type="ECO:0000256" key="6">
    <source>
        <dbReference type="RuleBase" id="RU361264"/>
    </source>
</evidence>
<keyword evidence="3 6" id="KW-0812">Transmembrane</keyword>
<keyword evidence="5 6" id="KW-0472">Membrane</keyword>
<evidence type="ECO:0000256" key="7">
    <source>
        <dbReference type="SAM" id="MobiDB-lite"/>
    </source>
</evidence>
<evidence type="ECO:0000256" key="4">
    <source>
        <dbReference type="ARBA" id="ARBA00022989"/>
    </source>
</evidence>
<feature type="transmembrane region" description="Helical" evidence="6">
    <location>
        <begin position="94"/>
        <end position="115"/>
    </location>
</feature>
<dbReference type="Pfam" id="PF04893">
    <property type="entry name" value="Yip1"/>
    <property type="match status" value="1"/>
</dbReference>
<feature type="region of interest" description="Disordered" evidence="7">
    <location>
        <begin position="30"/>
        <end position="59"/>
    </location>
</feature>
<dbReference type="EMBL" id="JAYMGO010000003">
    <property type="protein sequence ID" value="KAL1278291.1"/>
    <property type="molecule type" value="Genomic_DNA"/>
</dbReference>
<reference evidence="9 10" key="1">
    <citation type="submission" date="2023-09" db="EMBL/GenBank/DDBJ databases">
        <authorList>
            <person name="Wang M."/>
        </authorList>
    </citation>
    <scope>NUCLEOTIDE SEQUENCE [LARGE SCALE GENOMIC DNA]</scope>
    <source>
        <strain evidence="9">GT-2023</strain>
        <tissue evidence="9">Liver</tissue>
    </source>
</reference>
<feature type="transmembrane region" description="Helical" evidence="6">
    <location>
        <begin position="199"/>
        <end position="221"/>
    </location>
</feature>
<comment type="similarity">
    <text evidence="2 6">Belongs to the YIP1 family.</text>
</comment>
<comment type="caution">
    <text evidence="9">The sequence shown here is derived from an EMBL/GenBank/DDBJ whole genome shotgun (WGS) entry which is preliminary data.</text>
</comment>
<name>A0ABR3NMR7_9TELE</name>
<proteinExistence type="inferred from homology"/>